<name>A0A246K7S4_BREDI</name>
<organism evidence="5 6">
    <name type="scientific">Brevundimonas diminuta</name>
    <name type="common">Pseudomonas diminuta</name>
    <dbReference type="NCBI Taxonomy" id="293"/>
    <lineage>
        <taxon>Bacteria</taxon>
        <taxon>Pseudomonadati</taxon>
        <taxon>Pseudomonadota</taxon>
        <taxon>Alphaproteobacteria</taxon>
        <taxon>Caulobacterales</taxon>
        <taxon>Caulobacteraceae</taxon>
        <taxon>Brevundimonas</taxon>
    </lineage>
</organism>
<keyword evidence="1" id="KW-0812">Transmembrane</keyword>
<protein>
    <submittedName>
        <fullName evidence="5">Hemolysin secretion protein D, chromosomal</fullName>
    </submittedName>
    <submittedName>
        <fullName evidence="3">HlyD family efflux transporter periplasmic adaptor subunit</fullName>
    </submittedName>
</protein>
<dbReference type="InterPro" id="IPR050739">
    <property type="entry name" value="MFP"/>
</dbReference>
<evidence type="ECO:0000313" key="6">
    <source>
        <dbReference type="Proteomes" id="UP000250358"/>
    </source>
</evidence>
<dbReference type="EMBL" id="CP035093">
    <property type="protein sequence ID" value="QAT15228.1"/>
    <property type="molecule type" value="Genomic_DNA"/>
</dbReference>
<dbReference type="GeneID" id="56576787"/>
<keyword evidence="8" id="KW-1185">Reference proteome</keyword>
<dbReference type="Proteomes" id="UP000287388">
    <property type="component" value="Chromosome"/>
</dbReference>
<dbReference type="Proteomes" id="UP000596117">
    <property type="component" value="Chromosome"/>
</dbReference>
<sequence length="414" mass="45329">MSLFRNEAIEAKRLRLWGEVRLAQPPSLTIWTVVLTLLCAVLATTLIFGRYTRKETVPGFLIPEAGVVQVRTVQSGRIARVLVRDGQAVAEGAPLIEFTSDIASIGQGPMLDVQLAETGHQEASLESRRAAVAQGYADDRRRLADQVAAHRRSRAILESQRRVQVEALALSEADAERLSQLQARGYAPRAQVDARRRTVLAERLAVADIDSRLSELDRAAADLQGQMAAIPAREAEDLAAIARDRSSLAQRRAELEVARGHVLRAPVAGTISAVQARVGMLPSGEVPLLSIAPEGSPLEARLLVPTRAAGFLEVGQVARLQVEAFPFQRFGFVEGRIVEIARTVTRPGEAAFLIEQTAPVYEVRVSLERDYVTAYGERRALQPGMGLRADIPIDRRRLWQQLFDPLLAAAKRTG</sequence>
<dbReference type="KEGG" id="bdm:EQG53_13215"/>
<evidence type="ECO:0000313" key="5">
    <source>
        <dbReference type="EMBL" id="SPU46195.1"/>
    </source>
</evidence>
<keyword evidence="1" id="KW-1133">Transmembrane helix</keyword>
<dbReference type="Gene3D" id="2.40.50.100">
    <property type="match status" value="1"/>
</dbReference>
<dbReference type="InterPro" id="IPR058982">
    <property type="entry name" value="Beta-barrel_AprE"/>
</dbReference>
<reference evidence="5 6" key="1">
    <citation type="submission" date="2018-06" db="EMBL/GenBank/DDBJ databases">
        <authorList>
            <consortium name="Pathogen Informatics"/>
            <person name="Doyle S."/>
        </authorList>
    </citation>
    <scope>NUCLEOTIDE SEQUENCE [LARGE SCALE GENOMIC DNA]</scope>
    <source>
        <strain evidence="5 6">NCTC11165</strain>
    </source>
</reference>
<dbReference type="PRINTS" id="PR01490">
    <property type="entry name" value="RTXTOXIND"/>
</dbReference>
<reference evidence="4 8" key="3">
    <citation type="submission" date="2020-12" db="EMBL/GenBank/DDBJ databases">
        <title>FDA dAtabase for Regulatory Grade micrObial Sequences (FDA-ARGOS): Supporting development and validation of Infectious Disease Dx tests.</title>
        <authorList>
            <person name="Kerrigan L."/>
            <person name="Long C."/>
            <person name="Tallon L."/>
            <person name="Sadzewicz L."/>
            <person name="Zhao X."/>
            <person name="Boylan J."/>
            <person name="Ott S."/>
            <person name="Bowen H."/>
            <person name="Vavikolanu K."/>
            <person name="Mehta A."/>
            <person name="Aluvathingal J."/>
            <person name="Nadendla S."/>
            <person name="Yan Y."/>
            <person name="Sichtig H."/>
        </authorList>
    </citation>
    <scope>NUCLEOTIDE SEQUENCE [LARGE SCALE GENOMIC DNA]</scope>
    <source>
        <strain evidence="4 8">FDAARGOS_1026</strain>
    </source>
</reference>
<proteinExistence type="predicted"/>
<dbReference type="PANTHER" id="PTHR30386">
    <property type="entry name" value="MEMBRANE FUSION SUBUNIT OF EMRAB-TOLC MULTIDRUG EFFLUX PUMP"/>
    <property type="match status" value="1"/>
</dbReference>
<dbReference type="Pfam" id="PF26002">
    <property type="entry name" value="Beta-barrel_AprE"/>
    <property type="match status" value="1"/>
</dbReference>
<evidence type="ECO:0000313" key="8">
    <source>
        <dbReference type="Proteomes" id="UP000596117"/>
    </source>
</evidence>
<dbReference type="Gene3D" id="2.40.30.170">
    <property type="match status" value="1"/>
</dbReference>
<reference evidence="3 7" key="2">
    <citation type="submission" date="2019-01" db="EMBL/GenBank/DDBJ databases">
        <title>Brevundimonas diminuta Genome sequencing and assembly.</title>
        <authorList>
            <person name="Chen H."/>
        </authorList>
    </citation>
    <scope>NUCLEOTIDE SEQUENCE [LARGE SCALE GENOMIC DNA]</scope>
    <source>
        <strain evidence="3">ATCC</strain>
        <strain evidence="7">ATCC(B) 19146</strain>
    </source>
</reference>
<accession>A0A246K7S4</accession>
<dbReference type="EMBL" id="CP066026">
    <property type="protein sequence ID" value="QQB87388.1"/>
    <property type="molecule type" value="Genomic_DNA"/>
</dbReference>
<dbReference type="EMBL" id="UAQM01000030">
    <property type="protein sequence ID" value="SPU46195.1"/>
    <property type="molecule type" value="Genomic_DNA"/>
</dbReference>
<evidence type="ECO:0000313" key="7">
    <source>
        <dbReference type="Proteomes" id="UP000287388"/>
    </source>
</evidence>
<evidence type="ECO:0000313" key="3">
    <source>
        <dbReference type="EMBL" id="QAT15228.1"/>
    </source>
</evidence>
<dbReference type="AlphaFoldDB" id="A0A246K7S4"/>
<evidence type="ECO:0000313" key="4">
    <source>
        <dbReference type="EMBL" id="QQB87388.1"/>
    </source>
</evidence>
<dbReference type="RefSeq" id="WP_003165181.1">
    <property type="nucleotide sequence ID" value="NZ_CP035093.1"/>
</dbReference>
<dbReference type="Proteomes" id="UP000250358">
    <property type="component" value="Unassembled WGS sequence"/>
</dbReference>
<evidence type="ECO:0000256" key="1">
    <source>
        <dbReference type="SAM" id="Phobius"/>
    </source>
</evidence>
<feature type="transmembrane region" description="Helical" evidence="1">
    <location>
        <begin position="28"/>
        <end position="48"/>
    </location>
</feature>
<gene>
    <name evidence="5" type="primary">hlyD</name>
    <name evidence="3" type="ORF">EQG53_13215</name>
    <name evidence="4" type="ORF">I6H83_09250</name>
    <name evidence="5" type="ORF">NCTC11165_02523</name>
</gene>
<keyword evidence="1" id="KW-0472">Membrane</keyword>
<evidence type="ECO:0000259" key="2">
    <source>
        <dbReference type="Pfam" id="PF26002"/>
    </source>
</evidence>
<dbReference type="PANTHER" id="PTHR30386:SF28">
    <property type="entry name" value="EXPORTED PROTEIN"/>
    <property type="match status" value="1"/>
</dbReference>
<feature type="domain" description="AprE-like beta-barrel" evidence="2">
    <location>
        <begin position="301"/>
        <end position="392"/>
    </location>
</feature>